<dbReference type="Proteomes" id="UP000182412">
    <property type="component" value="Unassembled WGS sequence"/>
</dbReference>
<evidence type="ECO:0000256" key="2">
    <source>
        <dbReference type="ARBA" id="ARBA00005300"/>
    </source>
</evidence>
<dbReference type="InterPro" id="IPR037056">
    <property type="entry name" value="RNase_H1_N_sf"/>
</dbReference>
<dbReference type="EC" id="3.1.26.4" evidence="3"/>
<dbReference type="SUPFAM" id="SSF53098">
    <property type="entry name" value="Ribonuclease H-like"/>
    <property type="match status" value="1"/>
</dbReference>
<dbReference type="AlphaFoldDB" id="A0A1H0NNC7"/>
<dbReference type="GO" id="GO:0046872">
    <property type="term" value="F:metal ion binding"/>
    <property type="evidence" value="ECO:0007669"/>
    <property type="project" value="UniProtKB-KW"/>
</dbReference>
<feature type="domain" description="RNase H type-1" evidence="8">
    <location>
        <begin position="176"/>
        <end position="319"/>
    </location>
</feature>
<keyword evidence="6" id="KW-0255">Endonuclease</keyword>
<dbReference type="PANTHER" id="PTHR10642">
    <property type="entry name" value="RIBONUCLEASE H1"/>
    <property type="match status" value="1"/>
</dbReference>
<evidence type="ECO:0000256" key="5">
    <source>
        <dbReference type="ARBA" id="ARBA00022723"/>
    </source>
</evidence>
<dbReference type="PROSITE" id="PS50879">
    <property type="entry name" value="RNASE_H_1"/>
    <property type="match status" value="1"/>
</dbReference>
<accession>A0A1H0NNC7</accession>
<dbReference type="InterPro" id="IPR002156">
    <property type="entry name" value="RNaseH_domain"/>
</dbReference>
<proteinExistence type="inferred from homology"/>
<name>A0A1H0NNC7_SELRU</name>
<evidence type="ECO:0000256" key="7">
    <source>
        <dbReference type="ARBA" id="ARBA00022801"/>
    </source>
</evidence>
<evidence type="ECO:0000256" key="3">
    <source>
        <dbReference type="ARBA" id="ARBA00012180"/>
    </source>
</evidence>
<dbReference type="InterPro" id="IPR050092">
    <property type="entry name" value="RNase_H"/>
</dbReference>
<dbReference type="Gene3D" id="3.40.970.10">
    <property type="entry name" value="Ribonuclease H1, N-terminal domain"/>
    <property type="match status" value="1"/>
</dbReference>
<evidence type="ECO:0000256" key="6">
    <source>
        <dbReference type="ARBA" id="ARBA00022759"/>
    </source>
</evidence>
<dbReference type="PANTHER" id="PTHR10642:SF26">
    <property type="entry name" value="RIBONUCLEASE H1"/>
    <property type="match status" value="1"/>
</dbReference>
<evidence type="ECO:0000259" key="8">
    <source>
        <dbReference type="PROSITE" id="PS50879"/>
    </source>
</evidence>
<evidence type="ECO:0000313" key="10">
    <source>
        <dbReference type="Proteomes" id="UP000182412"/>
    </source>
</evidence>
<dbReference type="GO" id="GO:0004523">
    <property type="term" value="F:RNA-DNA hybrid ribonuclease activity"/>
    <property type="evidence" value="ECO:0007669"/>
    <property type="project" value="UniProtKB-EC"/>
</dbReference>
<evidence type="ECO:0000313" key="9">
    <source>
        <dbReference type="EMBL" id="SDO93905.1"/>
    </source>
</evidence>
<dbReference type="OrthoDB" id="9811552at2"/>
<dbReference type="GO" id="GO:0043137">
    <property type="term" value="P:DNA replication, removal of RNA primer"/>
    <property type="evidence" value="ECO:0007669"/>
    <property type="project" value="TreeGrafter"/>
</dbReference>
<dbReference type="GO" id="GO:0003676">
    <property type="term" value="F:nucleic acid binding"/>
    <property type="evidence" value="ECO:0007669"/>
    <property type="project" value="InterPro"/>
</dbReference>
<comment type="similarity">
    <text evidence="2">Belongs to the RNase H family.</text>
</comment>
<dbReference type="InterPro" id="IPR011320">
    <property type="entry name" value="RNase_H1_N"/>
</dbReference>
<dbReference type="InterPro" id="IPR009027">
    <property type="entry name" value="Ribosomal_bL9/RNase_H1_N"/>
</dbReference>
<dbReference type="Pfam" id="PF00075">
    <property type="entry name" value="RNase_H"/>
    <property type="match status" value="1"/>
</dbReference>
<protein>
    <recommendedName>
        <fullName evidence="3">ribonuclease H</fullName>
        <ecNumber evidence="3">3.1.26.4</ecNumber>
    </recommendedName>
</protein>
<dbReference type="RefSeq" id="WP_074571334.1">
    <property type="nucleotide sequence ID" value="NZ_FNJQ01000003.1"/>
</dbReference>
<keyword evidence="5" id="KW-0479">Metal-binding</keyword>
<evidence type="ECO:0000256" key="1">
    <source>
        <dbReference type="ARBA" id="ARBA00000077"/>
    </source>
</evidence>
<gene>
    <name evidence="9" type="ORF">SAMN05216366_103133</name>
</gene>
<evidence type="ECO:0000256" key="4">
    <source>
        <dbReference type="ARBA" id="ARBA00022722"/>
    </source>
</evidence>
<dbReference type="InterPro" id="IPR012337">
    <property type="entry name" value="RNaseH-like_sf"/>
</dbReference>
<dbReference type="Pfam" id="PF01693">
    <property type="entry name" value="Cauli_VI"/>
    <property type="match status" value="1"/>
</dbReference>
<dbReference type="SUPFAM" id="SSF55658">
    <property type="entry name" value="L9 N-domain-like"/>
    <property type="match status" value="1"/>
</dbReference>
<organism evidence="9 10">
    <name type="scientific">Selenomonas ruminantium</name>
    <dbReference type="NCBI Taxonomy" id="971"/>
    <lineage>
        <taxon>Bacteria</taxon>
        <taxon>Bacillati</taxon>
        <taxon>Bacillota</taxon>
        <taxon>Negativicutes</taxon>
        <taxon>Selenomonadales</taxon>
        <taxon>Selenomonadaceae</taxon>
        <taxon>Selenomonas</taxon>
    </lineage>
</organism>
<comment type="catalytic activity">
    <reaction evidence="1">
        <text>Endonucleolytic cleavage to 5'-phosphomonoester.</text>
        <dbReference type="EC" id="3.1.26.4"/>
    </reaction>
</comment>
<dbReference type="Gene3D" id="3.30.420.10">
    <property type="entry name" value="Ribonuclease H-like superfamily/Ribonuclease H"/>
    <property type="match status" value="1"/>
</dbReference>
<keyword evidence="4" id="KW-0540">Nuclease</keyword>
<keyword evidence="7" id="KW-0378">Hydrolase</keyword>
<dbReference type="EMBL" id="FNJQ01000003">
    <property type="protein sequence ID" value="SDO93905.1"/>
    <property type="molecule type" value="Genomic_DNA"/>
</dbReference>
<sequence length="320" mass="37118">MARSFYAVILDDGQKKICRTNAEFQQLLKWQRHSQHKGFDSYMDACVWLDSPADFPREKLYYAVRKGHKPGIYRDTNEFLAQLRGYAGCEGKGFYTLAGARHWLNEGRGEACCLEAAEVRYRLTERFQDAKSLAGNILHWLWVMLSTSLYKRRQLRQRLLDLSERQKPWLYCRIKTDNPLVIYTDASYRKRKGTGYAAVIIDTVTNAEFYVGGQDKEIRSSCRAELCAIIRALQMIDSKCAAPVEIRTDALSLVMMAGPKKLKHLHDLHWKKKSVANIDLWQQFYEFTQQRTIMVNWVRGHNGNRYNGSCDRIAGQCAEH</sequence>
<reference evidence="9 10" key="1">
    <citation type="submission" date="2016-10" db="EMBL/GenBank/DDBJ databases">
        <authorList>
            <person name="de Groot N.N."/>
        </authorList>
    </citation>
    <scope>NUCLEOTIDE SEQUENCE [LARGE SCALE GENOMIC DNA]</scope>
    <source>
        <strain evidence="9 10">S137</strain>
    </source>
</reference>
<dbReference type="InterPro" id="IPR036397">
    <property type="entry name" value="RNaseH_sf"/>
</dbReference>